<gene>
    <name evidence="2" type="ORF">H6G06_16340</name>
</gene>
<evidence type="ECO:0000313" key="2">
    <source>
        <dbReference type="EMBL" id="MBD2295007.1"/>
    </source>
</evidence>
<feature type="transmembrane region" description="Helical" evidence="1">
    <location>
        <begin position="242"/>
        <end position="265"/>
    </location>
</feature>
<dbReference type="RefSeq" id="WP_190561944.1">
    <property type="nucleotide sequence ID" value="NZ_JACJQU010000009.1"/>
</dbReference>
<dbReference type="EMBL" id="JACJQU010000009">
    <property type="protein sequence ID" value="MBD2295007.1"/>
    <property type="molecule type" value="Genomic_DNA"/>
</dbReference>
<accession>A0A926WJ26</accession>
<reference evidence="3" key="1">
    <citation type="journal article" date="2020" name="ISME J.">
        <title>Comparative genomics reveals insights into cyanobacterial evolution and habitat adaptation.</title>
        <authorList>
            <person name="Chen M.Y."/>
            <person name="Teng W.K."/>
            <person name="Zhao L."/>
            <person name="Hu C.X."/>
            <person name="Zhou Y.K."/>
            <person name="Han B.P."/>
            <person name="Song L.R."/>
            <person name="Shu W.S."/>
        </authorList>
    </citation>
    <scope>NUCLEOTIDE SEQUENCE [LARGE SCALE GENOMIC DNA]</scope>
    <source>
        <strain evidence="3">FACHB-251</strain>
    </source>
</reference>
<name>A0A926WJ26_9NOST</name>
<organism evidence="2 3">
    <name type="scientific">Anabaena sphaerica FACHB-251</name>
    <dbReference type="NCBI Taxonomy" id="2692883"/>
    <lineage>
        <taxon>Bacteria</taxon>
        <taxon>Bacillati</taxon>
        <taxon>Cyanobacteriota</taxon>
        <taxon>Cyanophyceae</taxon>
        <taxon>Nostocales</taxon>
        <taxon>Nostocaceae</taxon>
        <taxon>Anabaena</taxon>
    </lineage>
</organism>
<evidence type="ECO:0000256" key="1">
    <source>
        <dbReference type="SAM" id="Phobius"/>
    </source>
</evidence>
<evidence type="ECO:0000313" key="3">
    <source>
        <dbReference type="Proteomes" id="UP000662185"/>
    </source>
</evidence>
<keyword evidence="1" id="KW-0472">Membrane</keyword>
<proteinExistence type="predicted"/>
<sequence>MINRQLYLHYLGLTGVIALGAILRFWHLDLKTLWLDEIITAIFSLGKNYRDLPLDVVFPLHQLQEIFTFQSGVSCLQIAKNIANYSTHPPLFFCGMYGWLEWLHPLGAGLVAKLRSLPALFGIAAIIAIYGVNSLAFSPTSGIMAALFMALSPFAVYLSQEARHYTLPMLLIILSLFLLIQIQRDIFYNNLSIFWVWLSWTIINSIGLYVHYFFILSFNAQIITLSLLIYRGRSKIINFRQIYLYLIFSICTVIISFIPWLMVSYRHFRSSETNWLSSPQNIEPIYQTLLNWVLMIITLPVENQPLVIQVICGFFMVMFTIWVGLQVLANLKLLWSNHTTHLSIFTLSSFTFFVLFQFFAIAYLLGKDITIVPRYSFVYYPSFCALLAASFDKIRISKYIFLILGIISCIFVVNNLTFQKPFLPDKVADNMNLEPAVPLILVVKYDNYQDVAAGLSFALALKKLRNNDSTIQYQDSLAFLDNSADFSTINHKVPHFYPPNTSQFNLWFIGSSMERKDFAAQLTLAEKITCNIDINHHHRIGSYPYQLYRCGKS</sequence>
<feature type="transmembrane region" description="Helical" evidence="1">
    <location>
        <begin position="165"/>
        <end position="180"/>
    </location>
</feature>
<dbReference type="Proteomes" id="UP000662185">
    <property type="component" value="Unassembled WGS sequence"/>
</dbReference>
<protein>
    <recommendedName>
        <fullName evidence="4">Glycosyltransferase RgtA/B/C/D-like domain-containing protein</fullName>
    </recommendedName>
</protein>
<feature type="transmembrane region" description="Helical" evidence="1">
    <location>
        <begin position="285"/>
        <end position="301"/>
    </location>
</feature>
<feature type="transmembrane region" description="Helical" evidence="1">
    <location>
        <begin position="187"/>
        <end position="203"/>
    </location>
</feature>
<feature type="transmembrane region" description="Helical" evidence="1">
    <location>
        <begin position="209"/>
        <end position="230"/>
    </location>
</feature>
<evidence type="ECO:0008006" key="4">
    <source>
        <dbReference type="Google" id="ProtNLM"/>
    </source>
</evidence>
<feature type="transmembrane region" description="Helical" evidence="1">
    <location>
        <begin position="306"/>
        <end position="329"/>
    </location>
</feature>
<comment type="caution">
    <text evidence="2">The sequence shown here is derived from an EMBL/GenBank/DDBJ whole genome shotgun (WGS) entry which is preliminary data.</text>
</comment>
<feature type="transmembrane region" description="Helical" evidence="1">
    <location>
        <begin position="106"/>
        <end position="130"/>
    </location>
</feature>
<feature type="transmembrane region" description="Helical" evidence="1">
    <location>
        <begin position="142"/>
        <end position="159"/>
    </location>
</feature>
<feature type="transmembrane region" description="Helical" evidence="1">
    <location>
        <begin position="341"/>
        <end position="365"/>
    </location>
</feature>
<keyword evidence="1" id="KW-1133">Transmembrane helix</keyword>
<dbReference type="AlphaFoldDB" id="A0A926WJ26"/>
<feature type="transmembrane region" description="Helical" evidence="1">
    <location>
        <begin position="400"/>
        <end position="418"/>
    </location>
</feature>
<keyword evidence="1" id="KW-0812">Transmembrane</keyword>
<keyword evidence="3" id="KW-1185">Reference proteome</keyword>
<feature type="transmembrane region" description="Helical" evidence="1">
    <location>
        <begin position="7"/>
        <end position="26"/>
    </location>
</feature>